<sequence>MSNTKLLYKRESDLLRALSNFWDRLIARRALFLADEPTTVLDSPCGDGRFWPLLAEKRDRKIIATDKSATMLVSAWNANPSRVVERVRLHAPSFAMGLADESVDCIFSMRPFQGLVDASARLDLLREFHRITRDCLIISVDVKGDPSSGANGDPGHARIESEFRLAGFTLQHYIVRLPPFDLCRTYILRKYQTVSF</sequence>
<comment type="caution">
    <text evidence="2">The sequence shown here is derived from an EMBL/GenBank/DDBJ whole genome shotgun (WGS) entry which is preliminary data.</text>
</comment>
<dbReference type="EMBL" id="MSDF01000052">
    <property type="protein sequence ID" value="OPA86099.1"/>
    <property type="molecule type" value="Genomic_DNA"/>
</dbReference>
<evidence type="ECO:0000313" key="2">
    <source>
        <dbReference type="EMBL" id="OPA86099.1"/>
    </source>
</evidence>
<dbReference type="InterPro" id="IPR029063">
    <property type="entry name" value="SAM-dependent_MTases_sf"/>
</dbReference>
<dbReference type="RefSeq" id="WP_078742472.1">
    <property type="nucleotide sequence ID" value="NZ_MSDF01000052.1"/>
</dbReference>
<organism evidence="2 3">
    <name type="scientific">Pseudomonas fluorescens</name>
    <dbReference type="NCBI Taxonomy" id="294"/>
    <lineage>
        <taxon>Bacteria</taxon>
        <taxon>Pseudomonadati</taxon>
        <taxon>Pseudomonadota</taxon>
        <taxon>Gammaproteobacteria</taxon>
        <taxon>Pseudomonadales</taxon>
        <taxon>Pseudomonadaceae</taxon>
        <taxon>Pseudomonas</taxon>
    </lineage>
</organism>
<feature type="domain" description="Methyltransferase" evidence="1">
    <location>
        <begin position="40"/>
        <end position="133"/>
    </location>
</feature>
<proteinExistence type="predicted"/>
<reference evidence="2 3" key="1">
    <citation type="submission" date="2016-12" db="EMBL/GenBank/DDBJ databases">
        <title>Draft genome sequences of seven strains of Pseudomonas fluorescens that produce 4-formylaminooxyvinylglycine.</title>
        <authorList>
            <person name="Okrent R.A."/>
            <person name="Manning V.A."/>
            <person name="Trippe K.M."/>
        </authorList>
    </citation>
    <scope>NUCLEOTIDE SEQUENCE [LARGE SCALE GENOMIC DNA]</scope>
    <source>
        <strain evidence="2 3">P5A</strain>
    </source>
</reference>
<dbReference type="CDD" id="cd02440">
    <property type="entry name" value="AdoMet_MTases"/>
    <property type="match status" value="1"/>
</dbReference>
<name>A0A1T2Y210_PSEFL</name>
<dbReference type="SUPFAM" id="SSF53335">
    <property type="entry name" value="S-adenosyl-L-methionine-dependent methyltransferases"/>
    <property type="match status" value="1"/>
</dbReference>
<dbReference type="Gene3D" id="3.40.50.150">
    <property type="entry name" value="Vaccinia Virus protein VP39"/>
    <property type="match status" value="1"/>
</dbReference>
<evidence type="ECO:0000259" key="1">
    <source>
        <dbReference type="Pfam" id="PF13649"/>
    </source>
</evidence>
<gene>
    <name evidence="2" type="ORF">BFW87_25450</name>
</gene>
<accession>A0A1T2Y210</accession>
<dbReference type="AlphaFoldDB" id="A0A1T2Y210"/>
<dbReference type="Proteomes" id="UP000190965">
    <property type="component" value="Unassembled WGS sequence"/>
</dbReference>
<dbReference type="OrthoDB" id="7039426at2"/>
<dbReference type="InterPro" id="IPR041698">
    <property type="entry name" value="Methyltransf_25"/>
</dbReference>
<dbReference type="Pfam" id="PF13649">
    <property type="entry name" value="Methyltransf_25"/>
    <property type="match status" value="1"/>
</dbReference>
<evidence type="ECO:0000313" key="3">
    <source>
        <dbReference type="Proteomes" id="UP000190965"/>
    </source>
</evidence>
<protein>
    <recommendedName>
        <fullName evidence="1">Methyltransferase domain-containing protein</fullName>
    </recommendedName>
</protein>